<feature type="transmembrane region" description="Helical" evidence="2">
    <location>
        <begin position="7"/>
        <end position="28"/>
    </location>
</feature>
<evidence type="ECO:0000256" key="1">
    <source>
        <dbReference type="SAM" id="MobiDB-lite"/>
    </source>
</evidence>
<evidence type="ECO:0000313" key="3">
    <source>
        <dbReference type="EMBL" id="OVE61766.1"/>
    </source>
</evidence>
<feature type="transmembrane region" description="Helical" evidence="2">
    <location>
        <begin position="295"/>
        <end position="318"/>
    </location>
</feature>
<dbReference type="Proteomes" id="UP000196355">
    <property type="component" value="Unassembled WGS sequence"/>
</dbReference>
<keyword evidence="2" id="KW-1133">Transmembrane helix</keyword>
<feature type="transmembrane region" description="Helical" evidence="2">
    <location>
        <begin position="69"/>
        <end position="90"/>
    </location>
</feature>
<name>A0A202CDA8_9FLAO</name>
<reference evidence="4" key="1">
    <citation type="submission" date="2017-02" db="EMBL/GenBank/DDBJ databases">
        <authorList>
            <person name="Tetz G."/>
            <person name="Tetz V."/>
        </authorList>
    </citation>
    <scope>NUCLEOTIDE SEQUENCE [LARGE SCALE GENOMIC DNA]</scope>
    <source>
        <strain evidence="4">VT16-26</strain>
    </source>
</reference>
<keyword evidence="4" id="KW-1185">Reference proteome</keyword>
<dbReference type="RefSeq" id="WP_087706294.1">
    <property type="nucleotide sequence ID" value="NZ_MVAG01000057.1"/>
</dbReference>
<protein>
    <recommendedName>
        <fullName evidence="5">DUF4407 domain-containing protein</fullName>
    </recommendedName>
</protein>
<evidence type="ECO:0008006" key="5">
    <source>
        <dbReference type="Google" id="ProtNLM"/>
    </source>
</evidence>
<evidence type="ECO:0000313" key="4">
    <source>
        <dbReference type="Proteomes" id="UP000196355"/>
    </source>
</evidence>
<feature type="transmembrane region" description="Helical" evidence="2">
    <location>
        <begin position="34"/>
        <end position="57"/>
    </location>
</feature>
<organism evidence="3 4">
    <name type="scientific">Chryseobacterium mucoviscidosis</name>
    <dbReference type="NCBI Taxonomy" id="1945581"/>
    <lineage>
        <taxon>Bacteria</taxon>
        <taxon>Pseudomonadati</taxon>
        <taxon>Bacteroidota</taxon>
        <taxon>Flavobacteriia</taxon>
        <taxon>Flavobacteriales</taxon>
        <taxon>Weeksellaceae</taxon>
        <taxon>Chryseobacterium group</taxon>
        <taxon>Chryseobacterium</taxon>
    </lineage>
</organism>
<proteinExistence type="predicted"/>
<accession>A0A202CDA8</accession>
<feature type="compositionally biased region" description="Polar residues" evidence="1">
    <location>
        <begin position="324"/>
        <end position="337"/>
    </location>
</feature>
<feature type="region of interest" description="Disordered" evidence="1">
    <location>
        <begin position="324"/>
        <end position="344"/>
    </location>
</feature>
<dbReference type="AlphaFoldDB" id="A0A202CDA8"/>
<dbReference type="EMBL" id="MVAG01000057">
    <property type="protein sequence ID" value="OVE61766.1"/>
    <property type="molecule type" value="Genomic_DNA"/>
</dbReference>
<keyword evidence="2" id="KW-0812">Transmembrane</keyword>
<evidence type="ECO:0000256" key="2">
    <source>
        <dbReference type="SAM" id="Phobius"/>
    </source>
</evidence>
<gene>
    <name evidence="3" type="ORF">B0E34_01960</name>
</gene>
<sequence length="344" mass="38747">MKTKITATDLFLGILAVMLIGVSFYQTWLGLQQIFGGSSFVIALVLSLILLFLLWQIRRAKTSGQSPSSLSWIYFFFASFCFVANFNALYTRFMRTDIYTTELRNVNEKFSALETDVESKLNYSVPDAKTRQAIRSELNLLKIQISDPKNVGIGPEARQIIARIEKMIGKKVTPLTPVSETPDGYADLADRMEEQIVQMVYNLTPEEKNLMSDINNASVRWNKEIQNLLQMNPDVINLMAQGQIDKSLTEYNRLGSKAESILGKDKLKFEPTHSETQEVGKIGYAFSHAIKNFGMFQLVVLAGCILLDFGIMFIILLMPTETNRNTGNSSESIFTSKRSGKTII</sequence>
<keyword evidence="2" id="KW-0472">Membrane</keyword>
<comment type="caution">
    <text evidence="3">The sequence shown here is derived from an EMBL/GenBank/DDBJ whole genome shotgun (WGS) entry which is preliminary data.</text>
</comment>